<evidence type="ECO:0000313" key="1">
    <source>
        <dbReference type="EMBL" id="CAG6620230.1"/>
    </source>
</evidence>
<proteinExistence type="predicted"/>
<organism evidence="1">
    <name type="scientific">Cacopsylla melanoneura</name>
    <dbReference type="NCBI Taxonomy" id="428564"/>
    <lineage>
        <taxon>Eukaryota</taxon>
        <taxon>Metazoa</taxon>
        <taxon>Ecdysozoa</taxon>
        <taxon>Arthropoda</taxon>
        <taxon>Hexapoda</taxon>
        <taxon>Insecta</taxon>
        <taxon>Pterygota</taxon>
        <taxon>Neoptera</taxon>
        <taxon>Paraneoptera</taxon>
        <taxon>Hemiptera</taxon>
        <taxon>Sternorrhyncha</taxon>
        <taxon>Psylloidea</taxon>
        <taxon>Psyllidae</taxon>
        <taxon>Psyllinae</taxon>
        <taxon>Cacopsylla</taxon>
    </lineage>
</organism>
<reference evidence="1" key="1">
    <citation type="submission" date="2021-05" db="EMBL/GenBank/DDBJ databases">
        <authorList>
            <person name="Alioto T."/>
            <person name="Alioto T."/>
            <person name="Gomez Garrido J."/>
        </authorList>
    </citation>
    <scope>NUCLEOTIDE SEQUENCE</scope>
</reference>
<protein>
    <submittedName>
        <fullName evidence="1">Uncharacterized protein</fullName>
    </submittedName>
</protein>
<name>A0A8D8PZZ7_9HEMI</name>
<dbReference type="EMBL" id="HBUF01047277">
    <property type="protein sequence ID" value="CAG6620227.1"/>
    <property type="molecule type" value="Transcribed_RNA"/>
</dbReference>
<dbReference type="EMBL" id="HBUF01047278">
    <property type="protein sequence ID" value="CAG6620230.1"/>
    <property type="molecule type" value="Transcribed_RNA"/>
</dbReference>
<dbReference type="AlphaFoldDB" id="A0A8D8PZZ7"/>
<sequence length="117" mass="13803">MHKLNALKLIKICQSMHAESQDSRYYVFVLNITQEYIMIKSKYMFVCNIANIMSRFSTFQLHSDGMKHEITLSSGEKNCWNLQCTKYFFFLLGINTLFCSPYSHRLYGVTFPLFTLE</sequence>
<accession>A0A8D8PZZ7</accession>